<sequence length="90" mass="10257">MEYIAEVVEDSQMEIDQQKEEEEEDPFLNFVDEARSELLSLEDNSSKDDSDSSGYGWSWIVSRILKTCIAYSSGVTPAILLSELSQVHHR</sequence>
<feature type="domain" description="Cell division control protein 24 OB" evidence="1">
    <location>
        <begin position="27"/>
        <end position="87"/>
    </location>
</feature>
<name>A0A2K3JVR8_TRIPR</name>
<reference evidence="2 3" key="2">
    <citation type="journal article" date="2017" name="Front. Plant Sci.">
        <title>Gene Classification and Mining of Molecular Markers Useful in Red Clover (Trifolium pratense) Breeding.</title>
        <authorList>
            <person name="Istvanek J."/>
            <person name="Dluhosova J."/>
            <person name="Dluhos P."/>
            <person name="Patkova L."/>
            <person name="Nedelnik J."/>
            <person name="Repkova J."/>
        </authorList>
    </citation>
    <scope>NUCLEOTIDE SEQUENCE [LARGE SCALE GENOMIC DNA]</scope>
    <source>
        <strain evidence="3">cv. Tatra</strain>
        <tissue evidence="2">Young leaves</tissue>
    </source>
</reference>
<comment type="caution">
    <text evidence="2">The sequence shown here is derived from an EMBL/GenBank/DDBJ whole genome shotgun (WGS) entry which is preliminary data.</text>
</comment>
<dbReference type="Pfam" id="PF17246">
    <property type="entry name" value="CDC24_OB1"/>
    <property type="match status" value="1"/>
</dbReference>
<dbReference type="Proteomes" id="UP000236291">
    <property type="component" value="Unassembled WGS sequence"/>
</dbReference>
<dbReference type="PANTHER" id="PTHR36033:SF1">
    <property type="entry name" value="NUCLEIC ACID-BINDING PROTEINS SUPERFAMILY"/>
    <property type="match status" value="1"/>
</dbReference>
<evidence type="ECO:0000259" key="1">
    <source>
        <dbReference type="Pfam" id="PF17246"/>
    </source>
</evidence>
<evidence type="ECO:0000313" key="3">
    <source>
        <dbReference type="Proteomes" id="UP000236291"/>
    </source>
</evidence>
<dbReference type="STRING" id="57577.A0A2K3JVR8"/>
<dbReference type="EMBL" id="ASHM01077848">
    <property type="protein sequence ID" value="PNX58112.1"/>
    <property type="molecule type" value="Genomic_DNA"/>
</dbReference>
<proteinExistence type="predicted"/>
<evidence type="ECO:0000313" key="2">
    <source>
        <dbReference type="EMBL" id="PNX58112.1"/>
    </source>
</evidence>
<reference evidence="2 3" key="1">
    <citation type="journal article" date="2014" name="Am. J. Bot.">
        <title>Genome assembly and annotation for red clover (Trifolium pratense; Fabaceae).</title>
        <authorList>
            <person name="Istvanek J."/>
            <person name="Jaros M."/>
            <person name="Krenek A."/>
            <person name="Repkova J."/>
        </authorList>
    </citation>
    <scope>NUCLEOTIDE SEQUENCE [LARGE SCALE GENOMIC DNA]</scope>
    <source>
        <strain evidence="3">cv. Tatra</strain>
        <tissue evidence="2">Young leaves</tissue>
    </source>
</reference>
<accession>A0A2K3JVR8</accession>
<dbReference type="PANTHER" id="PTHR36033">
    <property type="entry name" value="NUCLEIC ACID-BINDING PROTEINS SUPERFAMILY"/>
    <property type="match status" value="1"/>
</dbReference>
<dbReference type="InterPro" id="IPR035201">
    <property type="entry name" value="Cdc24_OB1"/>
</dbReference>
<dbReference type="AlphaFoldDB" id="A0A2K3JVR8"/>
<gene>
    <name evidence="2" type="ORF">L195_g050745</name>
</gene>
<organism evidence="2 3">
    <name type="scientific">Trifolium pratense</name>
    <name type="common">Red clover</name>
    <dbReference type="NCBI Taxonomy" id="57577"/>
    <lineage>
        <taxon>Eukaryota</taxon>
        <taxon>Viridiplantae</taxon>
        <taxon>Streptophyta</taxon>
        <taxon>Embryophyta</taxon>
        <taxon>Tracheophyta</taxon>
        <taxon>Spermatophyta</taxon>
        <taxon>Magnoliopsida</taxon>
        <taxon>eudicotyledons</taxon>
        <taxon>Gunneridae</taxon>
        <taxon>Pentapetalae</taxon>
        <taxon>rosids</taxon>
        <taxon>fabids</taxon>
        <taxon>Fabales</taxon>
        <taxon>Fabaceae</taxon>
        <taxon>Papilionoideae</taxon>
        <taxon>50 kb inversion clade</taxon>
        <taxon>NPAAA clade</taxon>
        <taxon>Hologalegina</taxon>
        <taxon>IRL clade</taxon>
        <taxon>Trifolieae</taxon>
        <taxon>Trifolium</taxon>
    </lineage>
</organism>
<protein>
    <recommendedName>
        <fullName evidence="1">Cell division control protein 24 OB domain-containing protein</fullName>
    </recommendedName>
</protein>